<keyword evidence="2" id="KW-0547">Nucleotide-binding</keyword>
<reference evidence="4 5" key="1">
    <citation type="journal article" date="2018" name="Mol. Genet. Genomics">
        <title>The red deer Cervus elaphus genome CerEla1.0: sequencing, annotating, genes, and chromosomes.</title>
        <authorList>
            <person name="Bana N.A."/>
            <person name="Nyiri A."/>
            <person name="Nagy J."/>
            <person name="Frank K."/>
            <person name="Nagy T."/>
            <person name="Steger V."/>
            <person name="Schiller M."/>
            <person name="Lakatos P."/>
            <person name="Sugar L."/>
            <person name="Horn P."/>
            <person name="Barta E."/>
            <person name="Orosz L."/>
        </authorList>
    </citation>
    <scope>NUCLEOTIDE SEQUENCE [LARGE SCALE GENOMIC DNA]</scope>
    <source>
        <strain evidence="4">Hungarian</strain>
    </source>
</reference>
<dbReference type="PANTHER" id="PTHR45629:SF7">
    <property type="entry name" value="DNA EXCISION REPAIR PROTEIN ERCC-6-RELATED"/>
    <property type="match status" value="1"/>
</dbReference>
<evidence type="ECO:0000256" key="2">
    <source>
        <dbReference type="ARBA" id="ARBA00022806"/>
    </source>
</evidence>
<keyword evidence="2" id="KW-0347">Helicase</keyword>
<dbReference type="SUPFAM" id="SSF52540">
    <property type="entry name" value="P-loop containing nucleoside triphosphate hydrolases"/>
    <property type="match status" value="1"/>
</dbReference>
<dbReference type="Proteomes" id="UP000242450">
    <property type="component" value="Chromosome 15"/>
</dbReference>
<sequence length="210" mass="24467">MRALERGDAEEVARGQILVVSYSRQERLRDDTIPDLEHKCFLTMSQPVFPGPSVDWFEGLGPTIIVCPTTVMHQWVKEFHTWWPPFRVAILHETGSFTHKKRWWDECKVEQCISGQLACLRWTLTAVVGPEAMDSIVVREKWVESRQCIHHKEKLVRDIAHCHGILITSYSYIRLMQDDISRHDWHYVILDEGHKIRNPNAAITLACKQV</sequence>
<evidence type="ECO:0000259" key="3">
    <source>
        <dbReference type="Pfam" id="PF00176"/>
    </source>
</evidence>
<dbReference type="InterPro" id="IPR027417">
    <property type="entry name" value="P-loop_NTPase"/>
</dbReference>
<dbReference type="AlphaFoldDB" id="A0A212CPQ0"/>
<protein>
    <submittedName>
        <fullName evidence="4">ERCC6</fullName>
    </submittedName>
</protein>
<keyword evidence="2" id="KW-0067">ATP-binding</keyword>
<evidence type="ECO:0000313" key="4">
    <source>
        <dbReference type="EMBL" id="OWK07845.1"/>
    </source>
</evidence>
<dbReference type="GO" id="GO:0006283">
    <property type="term" value="P:transcription-coupled nucleotide-excision repair"/>
    <property type="evidence" value="ECO:0007669"/>
    <property type="project" value="TreeGrafter"/>
</dbReference>
<gene>
    <name evidence="4" type="ORF">Celaphus_00008397</name>
</gene>
<organism evidence="4 5">
    <name type="scientific">Cervus elaphus hippelaphus</name>
    <name type="common">European red deer</name>
    <dbReference type="NCBI Taxonomy" id="46360"/>
    <lineage>
        <taxon>Eukaryota</taxon>
        <taxon>Metazoa</taxon>
        <taxon>Chordata</taxon>
        <taxon>Craniata</taxon>
        <taxon>Vertebrata</taxon>
        <taxon>Euteleostomi</taxon>
        <taxon>Mammalia</taxon>
        <taxon>Eutheria</taxon>
        <taxon>Laurasiatheria</taxon>
        <taxon>Artiodactyla</taxon>
        <taxon>Ruminantia</taxon>
        <taxon>Pecora</taxon>
        <taxon>Cervidae</taxon>
        <taxon>Cervinae</taxon>
        <taxon>Cervus</taxon>
    </lineage>
</organism>
<comment type="caution">
    <text evidence="4">The sequence shown here is derived from an EMBL/GenBank/DDBJ whole genome shotgun (WGS) entry which is preliminary data.</text>
</comment>
<comment type="similarity">
    <text evidence="1">Belongs to the SNF2/RAD54 helicase family.</text>
</comment>
<dbReference type="PANTHER" id="PTHR45629">
    <property type="entry name" value="SNF2/RAD54 FAMILY MEMBER"/>
    <property type="match status" value="1"/>
</dbReference>
<dbReference type="OrthoDB" id="5857104at2759"/>
<dbReference type="Gene3D" id="3.40.50.10810">
    <property type="entry name" value="Tandem AAA-ATPase domain"/>
    <property type="match status" value="2"/>
</dbReference>
<name>A0A212CPQ0_CEREH</name>
<dbReference type="GO" id="GO:0005634">
    <property type="term" value="C:nucleus"/>
    <property type="evidence" value="ECO:0007669"/>
    <property type="project" value="TreeGrafter"/>
</dbReference>
<dbReference type="Pfam" id="PF00176">
    <property type="entry name" value="SNF2-rel_dom"/>
    <property type="match status" value="1"/>
</dbReference>
<keyword evidence="5" id="KW-1185">Reference proteome</keyword>
<evidence type="ECO:0000313" key="5">
    <source>
        <dbReference type="Proteomes" id="UP000242450"/>
    </source>
</evidence>
<dbReference type="GO" id="GO:0008094">
    <property type="term" value="F:ATP-dependent activity, acting on DNA"/>
    <property type="evidence" value="ECO:0007669"/>
    <property type="project" value="TreeGrafter"/>
</dbReference>
<dbReference type="GO" id="GO:0005524">
    <property type="term" value="F:ATP binding"/>
    <property type="evidence" value="ECO:0007669"/>
    <property type="project" value="InterPro"/>
</dbReference>
<evidence type="ECO:0000256" key="1">
    <source>
        <dbReference type="ARBA" id="ARBA00007025"/>
    </source>
</evidence>
<dbReference type="InterPro" id="IPR000330">
    <property type="entry name" value="SNF2_N"/>
</dbReference>
<keyword evidence="2" id="KW-0378">Hydrolase</keyword>
<dbReference type="GO" id="GO:0004386">
    <property type="term" value="F:helicase activity"/>
    <property type="evidence" value="ECO:0007669"/>
    <property type="project" value="UniProtKB-KW"/>
</dbReference>
<proteinExistence type="inferred from homology"/>
<accession>A0A212CPQ0</accession>
<dbReference type="InterPro" id="IPR050496">
    <property type="entry name" value="SNF2_RAD54_helicase_repair"/>
</dbReference>
<feature type="domain" description="SNF2 N-terminal" evidence="3">
    <location>
        <begin position="52"/>
        <end position="209"/>
    </location>
</feature>
<dbReference type="EMBL" id="MKHE01000015">
    <property type="protein sequence ID" value="OWK07845.1"/>
    <property type="molecule type" value="Genomic_DNA"/>
</dbReference>
<dbReference type="InterPro" id="IPR038718">
    <property type="entry name" value="SNF2-like_sf"/>
</dbReference>